<keyword evidence="3 8" id="KW-0999">Mitochondrion inner membrane</keyword>
<dbReference type="CDD" id="cd01890">
    <property type="entry name" value="LepA"/>
    <property type="match status" value="1"/>
</dbReference>
<dbReference type="GO" id="GO:0006412">
    <property type="term" value="P:translation"/>
    <property type="evidence" value="ECO:0007669"/>
    <property type="project" value="UniProtKB-KW"/>
</dbReference>
<dbReference type="Pfam" id="PF03144">
    <property type="entry name" value="GTP_EFTU_D2"/>
    <property type="match status" value="1"/>
</dbReference>
<name>A0A3S6N105_CUPSE</name>
<dbReference type="GO" id="GO:0005525">
    <property type="term" value="F:GTP binding"/>
    <property type="evidence" value="ECO:0007669"/>
    <property type="project" value="UniProtKB-UniRule"/>
</dbReference>
<keyword evidence="6 8" id="KW-0342">GTP-binding</keyword>
<dbReference type="CDD" id="cd03709">
    <property type="entry name" value="lepA_C"/>
    <property type="match status" value="1"/>
</dbReference>
<dbReference type="AlphaFoldDB" id="A0A3S6N105"/>
<evidence type="ECO:0000256" key="6">
    <source>
        <dbReference type="ARBA" id="ARBA00023134"/>
    </source>
</evidence>
<dbReference type="InterPro" id="IPR035647">
    <property type="entry name" value="EFG_III/V"/>
</dbReference>
<dbReference type="CDD" id="cd16260">
    <property type="entry name" value="EF4_III"/>
    <property type="match status" value="1"/>
</dbReference>
<dbReference type="GO" id="GO:0005743">
    <property type="term" value="C:mitochondrial inner membrane"/>
    <property type="evidence" value="ECO:0007669"/>
    <property type="project" value="UniProtKB-SubCell"/>
</dbReference>
<evidence type="ECO:0000256" key="8">
    <source>
        <dbReference type="HAMAP-Rule" id="MF_03137"/>
    </source>
</evidence>
<comment type="similarity">
    <text evidence="8">Belongs to the GTP-binding elongation factor family. LepA subfamily.</text>
</comment>
<dbReference type="Gene3D" id="3.30.70.240">
    <property type="match status" value="1"/>
</dbReference>
<dbReference type="InterPro" id="IPR027417">
    <property type="entry name" value="P-loop_NTPase"/>
</dbReference>
<accession>A0A3S6N105</accession>
<dbReference type="Gene3D" id="3.30.70.870">
    <property type="entry name" value="Elongation Factor G (Translational Gtpase), domain 3"/>
    <property type="match status" value="1"/>
</dbReference>
<dbReference type="InterPro" id="IPR000640">
    <property type="entry name" value="EFG_V-like"/>
</dbReference>
<dbReference type="Pfam" id="PF00009">
    <property type="entry name" value="GTP_EFTU"/>
    <property type="match status" value="1"/>
</dbReference>
<feature type="binding site" evidence="8">
    <location>
        <begin position="59"/>
        <end position="66"/>
    </location>
    <ligand>
        <name>GTP</name>
        <dbReference type="ChEBI" id="CHEBI:37565"/>
    </ligand>
</feature>
<dbReference type="FunFam" id="3.30.70.240:FF:000007">
    <property type="entry name" value="Translation factor GUF1, mitochondrial"/>
    <property type="match status" value="1"/>
</dbReference>
<evidence type="ECO:0000259" key="9">
    <source>
        <dbReference type="PROSITE" id="PS51722"/>
    </source>
</evidence>
<evidence type="ECO:0000256" key="5">
    <source>
        <dbReference type="ARBA" id="ARBA00023128"/>
    </source>
</evidence>
<comment type="subcellular location">
    <subcellularLocation>
        <location evidence="8">Mitochondrion inner membrane</location>
        <topology evidence="8">Peripheral membrane protein</topology>
        <orientation evidence="8">Matrix side</orientation>
    </subcellularLocation>
</comment>
<sequence length="655" mass="72226">MGVWRLVRQAEQILHARSKTHNIVHSSLLHSRFLCSYSHNTIDLSQYTPELIRNFSIIAHVDHGKSTLADRLLELTGTIKKGHGQPQYLDKLQVERERGITVKAQTATMFFNCSSNGNTGVVSMQSQNFLLNLIDTPGHVDFNYEVSRSLAACQGVLLVVDAAQGVQAQTVANFYLAFEANLAIIPVINKIDQPTAEPDNVKAQLQSMFDLDPQDALLTSAKTGEGLQKVLPAVIERIPPPKGLVCSPLRMLLLDSYFDEYRGVICHVAVIDGALRKGDKIASAATGQSYEAMDVGILHPELTPTGMLLTGQVGYIISGMRSTTEARVGDTLHHVRSVVQPLPGFKPAKHMVFAGVYPADGSDFDALNGAIEKLTCNDASVSVAKESSGALGLGFRCGFLGLLHMDVFLQRLEQEHGARVITTIPTVPYIFEYADGSKVTVHNPASLSSNPGKNVETCWEPTVMATIILPREYVGGVLTLCADRRGEQLEHSFIDSQRALLKYRMPLREIVVDFYNELKSLTSGYASFDYEDADYQPSDLVKLDILLNGQQVDAMATIVHKLKAQRIGRLLVEKLKNFIDRQMFEISIQAAIGSKIIARETLSALRKNVLAKCYGGDVSRKRKLLDKQKEGKKRMKRIGSVDIPQEAFHELLKVS</sequence>
<dbReference type="EMBL" id="KY367932">
    <property type="protein sequence ID" value="ATG71163.1"/>
    <property type="molecule type" value="mRNA"/>
</dbReference>
<dbReference type="InterPro" id="IPR038363">
    <property type="entry name" value="LepA_C_sf"/>
</dbReference>
<protein>
    <recommendedName>
        <fullName evidence="8">Translation factor GUF1 homolog, mitochondrial</fullName>
        <ecNumber evidence="8">3.6.5.n1</ecNumber>
    </recommendedName>
    <alternativeName>
        <fullName evidence="8">Elongation factor 4 homolog</fullName>
        <shortName evidence="8">EF-4</shortName>
    </alternativeName>
    <alternativeName>
        <fullName evidence="8">GTPase GUF1 homolog</fullName>
    </alternativeName>
    <alternativeName>
        <fullName evidence="8">Ribosomal back-translocase</fullName>
    </alternativeName>
</protein>
<evidence type="ECO:0000313" key="10">
    <source>
        <dbReference type="EMBL" id="ATG71163.1"/>
    </source>
</evidence>
<proteinExistence type="evidence at transcript level"/>
<dbReference type="InterPro" id="IPR005225">
    <property type="entry name" value="Small_GTP-bd"/>
</dbReference>
<dbReference type="InterPro" id="IPR000795">
    <property type="entry name" value="T_Tr_GTP-bd_dom"/>
</dbReference>
<dbReference type="Pfam" id="PF06421">
    <property type="entry name" value="LepA_C"/>
    <property type="match status" value="1"/>
</dbReference>
<keyword evidence="4 8" id="KW-0378">Hydrolase</keyword>
<feature type="binding site" evidence="8">
    <location>
        <begin position="189"/>
        <end position="192"/>
    </location>
    <ligand>
        <name>GTP</name>
        <dbReference type="ChEBI" id="CHEBI:37565"/>
    </ligand>
</feature>
<dbReference type="InterPro" id="IPR035654">
    <property type="entry name" value="LepA_IV"/>
</dbReference>
<dbReference type="PROSITE" id="PS00301">
    <property type="entry name" value="G_TR_1"/>
    <property type="match status" value="1"/>
</dbReference>
<dbReference type="Gene3D" id="3.30.70.2570">
    <property type="entry name" value="Elongation factor 4, C-terminal domain"/>
    <property type="match status" value="1"/>
</dbReference>
<comment type="similarity">
    <text evidence="1">Belongs to the TRAFAC class translation factor GTPase superfamily. Classic translation factor GTPase family. LepA subfamily.</text>
</comment>
<dbReference type="GO" id="GO:0045727">
    <property type="term" value="P:positive regulation of translation"/>
    <property type="evidence" value="ECO:0007669"/>
    <property type="project" value="UniProtKB-UniRule"/>
</dbReference>
<dbReference type="SUPFAM" id="SSF50447">
    <property type="entry name" value="Translation proteins"/>
    <property type="match status" value="1"/>
</dbReference>
<dbReference type="SUPFAM" id="SSF52540">
    <property type="entry name" value="P-loop containing nucleoside triphosphate hydrolases"/>
    <property type="match status" value="1"/>
</dbReference>
<dbReference type="Pfam" id="PF00679">
    <property type="entry name" value="EFG_C"/>
    <property type="match status" value="1"/>
</dbReference>
<keyword evidence="7 8" id="KW-0472">Membrane</keyword>
<dbReference type="InterPro" id="IPR006297">
    <property type="entry name" value="EF-4"/>
</dbReference>
<dbReference type="PANTHER" id="PTHR43512">
    <property type="entry name" value="TRANSLATION FACTOR GUF1-RELATED"/>
    <property type="match status" value="1"/>
</dbReference>
<dbReference type="GO" id="GO:0003924">
    <property type="term" value="F:GTPase activity"/>
    <property type="evidence" value="ECO:0007669"/>
    <property type="project" value="UniProtKB-UniRule"/>
</dbReference>
<dbReference type="FunFam" id="3.30.70.2570:FF:000001">
    <property type="entry name" value="Translation factor GUF1, mitochondrial"/>
    <property type="match status" value="1"/>
</dbReference>
<dbReference type="NCBIfam" id="TIGR00231">
    <property type="entry name" value="small_GTP"/>
    <property type="match status" value="1"/>
</dbReference>
<evidence type="ECO:0000256" key="4">
    <source>
        <dbReference type="ARBA" id="ARBA00022801"/>
    </source>
</evidence>
<dbReference type="FunFam" id="3.40.50.300:FF:000078">
    <property type="entry name" value="Elongation factor 4"/>
    <property type="match status" value="1"/>
</dbReference>
<feature type="binding site" evidence="8">
    <location>
        <begin position="135"/>
        <end position="139"/>
    </location>
    <ligand>
        <name>GTP</name>
        <dbReference type="ChEBI" id="CHEBI:37565"/>
    </ligand>
</feature>
<feature type="domain" description="Tr-type G" evidence="9">
    <location>
        <begin position="50"/>
        <end position="242"/>
    </location>
</feature>
<reference evidence="10" key="1">
    <citation type="submission" date="2016-12" db="EMBL/GenBank/DDBJ databases">
        <title>Cupressaceae transcriptome phylogeny.</title>
        <authorList>
            <person name="Mao K."/>
            <person name="Ruhsam M."/>
        </authorList>
    </citation>
    <scope>NUCLEOTIDE SEQUENCE</scope>
</reference>
<comment type="catalytic activity">
    <reaction evidence="8">
        <text>GTP + H2O = GDP + phosphate + H(+)</text>
        <dbReference type="Rhea" id="RHEA:19669"/>
        <dbReference type="ChEBI" id="CHEBI:15377"/>
        <dbReference type="ChEBI" id="CHEBI:15378"/>
        <dbReference type="ChEBI" id="CHEBI:37565"/>
        <dbReference type="ChEBI" id="CHEBI:43474"/>
        <dbReference type="ChEBI" id="CHEBI:58189"/>
        <dbReference type="EC" id="3.6.5.n1"/>
    </reaction>
</comment>
<dbReference type="InterPro" id="IPR004161">
    <property type="entry name" value="EFTu-like_2"/>
</dbReference>
<dbReference type="Gene3D" id="2.40.30.10">
    <property type="entry name" value="Translation factors"/>
    <property type="match status" value="1"/>
</dbReference>
<keyword evidence="8" id="KW-0648">Protein biosynthesis</keyword>
<dbReference type="PROSITE" id="PS51722">
    <property type="entry name" value="G_TR_2"/>
    <property type="match status" value="1"/>
</dbReference>
<dbReference type="FunFam" id="3.30.70.870:FF:000004">
    <property type="entry name" value="Translation factor GUF1, mitochondrial"/>
    <property type="match status" value="1"/>
</dbReference>
<dbReference type="EC" id="3.6.5.n1" evidence="8"/>
<evidence type="ECO:0000256" key="7">
    <source>
        <dbReference type="ARBA" id="ARBA00023136"/>
    </source>
</evidence>
<dbReference type="NCBIfam" id="TIGR01393">
    <property type="entry name" value="lepA"/>
    <property type="match status" value="1"/>
</dbReference>
<dbReference type="PRINTS" id="PR00315">
    <property type="entry name" value="ELONGATNFCT"/>
</dbReference>
<keyword evidence="2 8" id="KW-0547">Nucleotide-binding</keyword>
<dbReference type="HAMAP" id="MF_00071">
    <property type="entry name" value="LepA"/>
    <property type="match status" value="1"/>
</dbReference>
<evidence type="ECO:0000256" key="2">
    <source>
        <dbReference type="ARBA" id="ARBA00022741"/>
    </source>
</evidence>
<dbReference type="FunFam" id="2.40.30.10:FF:000015">
    <property type="entry name" value="Translation factor GUF1, mitochondrial"/>
    <property type="match status" value="1"/>
</dbReference>
<comment type="function">
    <text evidence="8">Promotes mitochondrial protein synthesis. May act as a fidelity factor of the translation reaction, by catalyzing a one-codon backward translocation of tRNAs on improperly translocated ribosomes. Binds to mitochondrial ribosomes in a GTP-dependent manner.</text>
</comment>
<dbReference type="PANTHER" id="PTHR43512:SF7">
    <property type="entry name" value="TRANSLATION FACTOR GUF1, MITOCHONDRIAL"/>
    <property type="match status" value="1"/>
</dbReference>
<dbReference type="GO" id="GO:0005759">
    <property type="term" value="C:mitochondrial matrix"/>
    <property type="evidence" value="ECO:0007669"/>
    <property type="project" value="UniProtKB-UniRule"/>
</dbReference>
<dbReference type="Gene3D" id="3.40.50.300">
    <property type="entry name" value="P-loop containing nucleotide triphosphate hydrolases"/>
    <property type="match status" value="1"/>
</dbReference>
<keyword evidence="5 8" id="KW-0496">Mitochondrion</keyword>
<dbReference type="InterPro" id="IPR009000">
    <property type="entry name" value="Transl_B-barrel_sf"/>
</dbReference>
<organism evidence="10">
    <name type="scientific">Cupressus sempervirens</name>
    <name type="common">Italian cypress</name>
    <dbReference type="NCBI Taxonomy" id="13469"/>
    <lineage>
        <taxon>Eukaryota</taxon>
        <taxon>Viridiplantae</taxon>
        <taxon>Streptophyta</taxon>
        <taxon>Embryophyta</taxon>
        <taxon>Tracheophyta</taxon>
        <taxon>Spermatophyta</taxon>
        <taxon>Pinopsida</taxon>
        <taxon>Pinidae</taxon>
        <taxon>Conifers II</taxon>
        <taxon>Cupressales</taxon>
        <taxon>Cupressaceae</taxon>
        <taxon>Cupressus</taxon>
    </lineage>
</organism>
<dbReference type="InterPro" id="IPR013842">
    <property type="entry name" value="LepA_CTD"/>
</dbReference>
<evidence type="ECO:0000256" key="1">
    <source>
        <dbReference type="ARBA" id="ARBA00005454"/>
    </source>
</evidence>
<dbReference type="CDD" id="cd03699">
    <property type="entry name" value="EF4_II"/>
    <property type="match status" value="1"/>
</dbReference>
<evidence type="ECO:0000256" key="3">
    <source>
        <dbReference type="ARBA" id="ARBA00022792"/>
    </source>
</evidence>
<dbReference type="InterPro" id="IPR031157">
    <property type="entry name" value="G_TR_CS"/>
</dbReference>
<dbReference type="GO" id="GO:0097177">
    <property type="term" value="F:mitochondrial ribosome binding"/>
    <property type="evidence" value="ECO:0007669"/>
    <property type="project" value="TreeGrafter"/>
</dbReference>
<dbReference type="SUPFAM" id="SSF54980">
    <property type="entry name" value="EF-G C-terminal domain-like"/>
    <property type="match status" value="2"/>
</dbReference>